<evidence type="ECO:0000313" key="2">
    <source>
        <dbReference type="EMBL" id="MFC4906691.1"/>
    </source>
</evidence>
<proteinExistence type="predicted"/>
<dbReference type="Proteomes" id="UP001595872">
    <property type="component" value="Unassembled WGS sequence"/>
</dbReference>
<evidence type="ECO:0000256" key="1">
    <source>
        <dbReference type="SAM" id="SignalP"/>
    </source>
</evidence>
<feature type="chain" id="PRO_5047539808" description="Secreted protein" evidence="1">
    <location>
        <begin position="22"/>
        <end position="158"/>
    </location>
</feature>
<dbReference type="RefSeq" id="WP_378252371.1">
    <property type="nucleotide sequence ID" value="NZ_JBHSIT010000001.1"/>
</dbReference>
<organism evidence="2 3">
    <name type="scientific">Actinomadura gamaensis</name>
    <dbReference type="NCBI Taxonomy" id="1763541"/>
    <lineage>
        <taxon>Bacteria</taxon>
        <taxon>Bacillati</taxon>
        <taxon>Actinomycetota</taxon>
        <taxon>Actinomycetes</taxon>
        <taxon>Streptosporangiales</taxon>
        <taxon>Thermomonosporaceae</taxon>
        <taxon>Actinomadura</taxon>
    </lineage>
</organism>
<gene>
    <name evidence="2" type="ORF">ACFPCY_05135</name>
</gene>
<comment type="caution">
    <text evidence="2">The sequence shown here is derived from an EMBL/GenBank/DDBJ whole genome shotgun (WGS) entry which is preliminary data.</text>
</comment>
<protein>
    <recommendedName>
        <fullName evidence="4">Secreted protein</fullName>
    </recommendedName>
</protein>
<reference evidence="3" key="1">
    <citation type="journal article" date="2019" name="Int. J. Syst. Evol. Microbiol.">
        <title>The Global Catalogue of Microorganisms (GCM) 10K type strain sequencing project: providing services to taxonomists for standard genome sequencing and annotation.</title>
        <authorList>
            <consortium name="The Broad Institute Genomics Platform"/>
            <consortium name="The Broad Institute Genome Sequencing Center for Infectious Disease"/>
            <person name="Wu L."/>
            <person name="Ma J."/>
        </authorList>
    </citation>
    <scope>NUCLEOTIDE SEQUENCE [LARGE SCALE GENOMIC DNA]</scope>
    <source>
        <strain evidence="3">KLKA75</strain>
    </source>
</reference>
<name>A0ABV9TRG3_9ACTN</name>
<dbReference type="EMBL" id="JBHSIT010000001">
    <property type="protein sequence ID" value="MFC4906691.1"/>
    <property type="molecule type" value="Genomic_DNA"/>
</dbReference>
<keyword evidence="3" id="KW-1185">Reference proteome</keyword>
<evidence type="ECO:0008006" key="4">
    <source>
        <dbReference type="Google" id="ProtNLM"/>
    </source>
</evidence>
<accession>A0ABV9TRG3</accession>
<keyword evidence="1" id="KW-0732">Signal</keyword>
<sequence>MTVRTSGAALLAALPVIAAIAAGPAGTAAATTATTAAPATRQGPVRAAPAGVTTAAIGSCYGSGSRWWCSNASHAPVYCEPDDQSYQQCGWLDSTTSWFQCKTQTDVWGEGPYWGGATPVWLYTQGDETYPGHEGRHAWGWVNQSWISSSTDRVRWCG</sequence>
<feature type="signal peptide" evidence="1">
    <location>
        <begin position="1"/>
        <end position="21"/>
    </location>
</feature>
<evidence type="ECO:0000313" key="3">
    <source>
        <dbReference type="Proteomes" id="UP001595872"/>
    </source>
</evidence>